<dbReference type="InterPro" id="IPR028082">
    <property type="entry name" value="Peripla_BP_I"/>
</dbReference>
<dbReference type="SMART" id="SM00354">
    <property type="entry name" value="HTH_LACI"/>
    <property type="match status" value="1"/>
</dbReference>
<proteinExistence type="predicted"/>
<sequence>MATLADIAQQAKVSPSTVSLAINNRKGVKPETRRRIKQLASELGYRFRQLDGENGSSDAIPAATIGVVYPASSLRRDGTLSDLQAKYLFSIRKQLKAQKSPVSVLAAMDHVEQDPFFRQMIDDDSIAGLIFLKATPSDGYTEYAAKNNIPQVVLGSSPAIKGCSSISVDHYDAGRQVAEFFASRGHKQVAMVDDQDSVSISLQQRAEGFAEACAEYGLELTIKETGVGGAGGTDEVDGQSIVEAVRKTKTTAVFCVTDAVARNTIAILEPAGLRVPGDVAVVGFDNVSSVVSSGNRITSVGYDIEKMASFAPCVLAQMMEKKLPIREIKVTIESYIAEHHTT</sequence>
<keyword evidence="1" id="KW-0805">Transcription regulation</keyword>
<keyword evidence="6" id="KW-1185">Reference proteome</keyword>
<organism evidence="5 6">
    <name type="scientific">Natronomicrosphaera hydrolytica</name>
    <dbReference type="NCBI Taxonomy" id="3242702"/>
    <lineage>
        <taxon>Bacteria</taxon>
        <taxon>Pseudomonadati</taxon>
        <taxon>Planctomycetota</taxon>
        <taxon>Phycisphaerae</taxon>
        <taxon>Phycisphaerales</taxon>
        <taxon>Phycisphaeraceae</taxon>
        <taxon>Natronomicrosphaera</taxon>
    </lineage>
</organism>
<dbReference type="CDD" id="cd01392">
    <property type="entry name" value="HTH_LacI"/>
    <property type="match status" value="1"/>
</dbReference>
<dbReference type="Proteomes" id="UP001575105">
    <property type="component" value="Unassembled WGS sequence"/>
</dbReference>
<evidence type="ECO:0000256" key="3">
    <source>
        <dbReference type="ARBA" id="ARBA00023163"/>
    </source>
</evidence>
<protein>
    <submittedName>
        <fullName evidence="5">LacI family DNA-binding transcriptional regulator</fullName>
    </submittedName>
</protein>
<gene>
    <name evidence="5" type="ORF">ACERK3_11120</name>
</gene>
<dbReference type="SUPFAM" id="SSF53822">
    <property type="entry name" value="Periplasmic binding protein-like I"/>
    <property type="match status" value="1"/>
</dbReference>
<dbReference type="InterPro" id="IPR010982">
    <property type="entry name" value="Lambda_DNA-bd_dom_sf"/>
</dbReference>
<evidence type="ECO:0000259" key="4">
    <source>
        <dbReference type="PROSITE" id="PS50932"/>
    </source>
</evidence>
<evidence type="ECO:0000313" key="5">
    <source>
        <dbReference type="EMBL" id="MFA9478844.1"/>
    </source>
</evidence>
<keyword evidence="3" id="KW-0804">Transcription</keyword>
<dbReference type="PROSITE" id="PS00356">
    <property type="entry name" value="HTH_LACI_1"/>
    <property type="match status" value="1"/>
</dbReference>
<evidence type="ECO:0000256" key="1">
    <source>
        <dbReference type="ARBA" id="ARBA00023015"/>
    </source>
</evidence>
<dbReference type="EMBL" id="JBGUBD010000006">
    <property type="protein sequence ID" value="MFA9478844.1"/>
    <property type="molecule type" value="Genomic_DNA"/>
</dbReference>
<reference evidence="5 6" key="1">
    <citation type="submission" date="2024-08" db="EMBL/GenBank/DDBJ databases">
        <title>Whole-genome sequencing of halo(alkali)philic microorganisms from hypersaline lakes.</title>
        <authorList>
            <person name="Sorokin D.Y."/>
            <person name="Merkel A.Y."/>
            <person name="Messina E."/>
            <person name="Yakimov M."/>
        </authorList>
    </citation>
    <scope>NUCLEOTIDE SEQUENCE [LARGE SCALE GENOMIC DNA]</scope>
    <source>
        <strain evidence="5 6">AB-hyl4</strain>
    </source>
</reference>
<dbReference type="Pfam" id="PF13377">
    <property type="entry name" value="Peripla_BP_3"/>
    <property type="match status" value="1"/>
</dbReference>
<dbReference type="Gene3D" id="3.40.50.2300">
    <property type="match status" value="2"/>
</dbReference>
<comment type="caution">
    <text evidence="5">The sequence shown here is derived from an EMBL/GenBank/DDBJ whole genome shotgun (WGS) entry which is preliminary data.</text>
</comment>
<feature type="domain" description="HTH lacI-type" evidence="4">
    <location>
        <begin position="2"/>
        <end position="76"/>
    </location>
</feature>
<dbReference type="PANTHER" id="PTHR30146:SF24">
    <property type="entry name" value="XYLOSE OPERON REGULATORY PROTEIN"/>
    <property type="match status" value="1"/>
</dbReference>
<accession>A0ABV4U7Q6</accession>
<keyword evidence="2 5" id="KW-0238">DNA-binding</keyword>
<dbReference type="Gene3D" id="1.10.260.40">
    <property type="entry name" value="lambda repressor-like DNA-binding domains"/>
    <property type="match status" value="1"/>
</dbReference>
<evidence type="ECO:0000313" key="6">
    <source>
        <dbReference type="Proteomes" id="UP001575105"/>
    </source>
</evidence>
<dbReference type="PROSITE" id="PS50932">
    <property type="entry name" value="HTH_LACI_2"/>
    <property type="match status" value="1"/>
</dbReference>
<dbReference type="Pfam" id="PF00356">
    <property type="entry name" value="LacI"/>
    <property type="match status" value="1"/>
</dbReference>
<dbReference type="InterPro" id="IPR046335">
    <property type="entry name" value="LacI/GalR-like_sensor"/>
</dbReference>
<name>A0ABV4U7Q6_9BACT</name>
<dbReference type="PANTHER" id="PTHR30146">
    <property type="entry name" value="LACI-RELATED TRANSCRIPTIONAL REPRESSOR"/>
    <property type="match status" value="1"/>
</dbReference>
<evidence type="ECO:0000256" key="2">
    <source>
        <dbReference type="ARBA" id="ARBA00023125"/>
    </source>
</evidence>
<dbReference type="RefSeq" id="WP_425345769.1">
    <property type="nucleotide sequence ID" value="NZ_JBGUBD010000006.1"/>
</dbReference>
<dbReference type="SUPFAM" id="SSF47413">
    <property type="entry name" value="lambda repressor-like DNA-binding domains"/>
    <property type="match status" value="1"/>
</dbReference>
<dbReference type="GO" id="GO:0003677">
    <property type="term" value="F:DNA binding"/>
    <property type="evidence" value="ECO:0007669"/>
    <property type="project" value="UniProtKB-KW"/>
</dbReference>
<dbReference type="InterPro" id="IPR000843">
    <property type="entry name" value="HTH_LacI"/>
</dbReference>